<dbReference type="GO" id="GO:0003700">
    <property type="term" value="F:DNA-binding transcription factor activity"/>
    <property type="evidence" value="ECO:0007669"/>
    <property type="project" value="InterPro"/>
</dbReference>
<keyword evidence="3" id="KW-1185">Reference proteome</keyword>
<dbReference type="InterPro" id="IPR000835">
    <property type="entry name" value="HTH_MarR-typ"/>
</dbReference>
<accession>A0A4R3NY38</accession>
<dbReference type="SUPFAM" id="SSF46785">
    <property type="entry name" value="Winged helix' DNA-binding domain"/>
    <property type="match status" value="1"/>
</dbReference>
<organism evidence="2 3">
    <name type="scientific">Martelella mediterranea</name>
    <dbReference type="NCBI Taxonomy" id="293089"/>
    <lineage>
        <taxon>Bacteria</taxon>
        <taxon>Pseudomonadati</taxon>
        <taxon>Pseudomonadota</taxon>
        <taxon>Alphaproteobacteria</taxon>
        <taxon>Hyphomicrobiales</taxon>
        <taxon>Aurantimonadaceae</taxon>
        <taxon>Martelella</taxon>
    </lineage>
</organism>
<dbReference type="OrthoDB" id="8447118at2"/>
<dbReference type="Proteomes" id="UP000295097">
    <property type="component" value="Unassembled WGS sequence"/>
</dbReference>
<dbReference type="Pfam" id="PF01047">
    <property type="entry name" value="MarR"/>
    <property type="match status" value="1"/>
</dbReference>
<dbReference type="InterPro" id="IPR039422">
    <property type="entry name" value="MarR/SlyA-like"/>
</dbReference>
<dbReference type="RefSeq" id="WP_132307226.1">
    <property type="nucleotide sequence ID" value="NZ_SMAR01000001.1"/>
</dbReference>
<dbReference type="EMBL" id="SMAR01000001">
    <property type="protein sequence ID" value="TCT44865.1"/>
    <property type="molecule type" value="Genomic_DNA"/>
</dbReference>
<dbReference type="InterPro" id="IPR036390">
    <property type="entry name" value="WH_DNA-bd_sf"/>
</dbReference>
<reference evidence="2 3" key="1">
    <citation type="submission" date="2019-03" db="EMBL/GenBank/DDBJ databases">
        <title>Freshwater and sediment microbial communities from various areas in North America, analyzing microbe dynamics in response to fracking.</title>
        <authorList>
            <person name="Lamendella R."/>
        </authorList>
    </citation>
    <scope>NUCLEOTIDE SEQUENCE [LARGE SCALE GENOMIC DNA]</scope>
    <source>
        <strain evidence="2 3">175.2</strain>
    </source>
</reference>
<dbReference type="PRINTS" id="PR00598">
    <property type="entry name" value="HTHMARR"/>
</dbReference>
<dbReference type="PANTHER" id="PTHR33164:SF89">
    <property type="entry name" value="MARR FAMILY REGULATORY PROTEIN"/>
    <property type="match status" value="1"/>
</dbReference>
<dbReference type="PANTHER" id="PTHR33164">
    <property type="entry name" value="TRANSCRIPTIONAL REGULATOR, MARR FAMILY"/>
    <property type="match status" value="1"/>
</dbReference>
<evidence type="ECO:0000313" key="2">
    <source>
        <dbReference type="EMBL" id="TCT44865.1"/>
    </source>
</evidence>
<gene>
    <name evidence="2" type="ORF">EDC90_10012</name>
</gene>
<protein>
    <submittedName>
        <fullName evidence="2">MarR family transcriptional regulator</fullName>
    </submittedName>
</protein>
<dbReference type="SMART" id="SM00347">
    <property type="entry name" value="HTH_MARR"/>
    <property type="match status" value="1"/>
</dbReference>
<sequence length="170" mass="18627">MSTQPLNRVDQSLIALRRILRATENYAKDLAQAARLTPAQLRVLQIVEERGGATPKALATQMGVRQASVTSLVDKLVARGMVHRVPSITDRRQTNIVVTDAGRAMVEAAPDALQQRYVQAFEELKDWEQAQLIASLERVATMLDAQTIDASPVLTTGEIYPEKKAQPGAP</sequence>
<dbReference type="InterPro" id="IPR036388">
    <property type="entry name" value="WH-like_DNA-bd_sf"/>
</dbReference>
<comment type="caution">
    <text evidence="2">The sequence shown here is derived from an EMBL/GenBank/DDBJ whole genome shotgun (WGS) entry which is preliminary data.</text>
</comment>
<dbReference type="AlphaFoldDB" id="A0A4R3NY38"/>
<proteinExistence type="predicted"/>
<evidence type="ECO:0000313" key="3">
    <source>
        <dbReference type="Proteomes" id="UP000295097"/>
    </source>
</evidence>
<feature type="domain" description="HTH marR-type" evidence="1">
    <location>
        <begin position="9"/>
        <end position="141"/>
    </location>
</feature>
<name>A0A4R3NY38_9HYPH</name>
<evidence type="ECO:0000259" key="1">
    <source>
        <dbReference type="PROSITE" id="PS50995"/>
    </source>
</evidence>
<dbReference type="GO" id="GO:0006950">
    <property type="term" value="P:response to stress"/>
    <property type="evidence" value="ECO:0007669"/>
    <property type="project" value="TreeGrafter"/>
</dbReference>
<dbReference type="Gene3D" id="1.10.10.10">
    <property type="entry name" value="Winged helix-like DNA-binding domain superfamily/Winged helix DNA-binding domain"/>
    <property type="match status" value="1"/>
</dbReference>
<dbReference type="PROSITE" id="PS50995">
    <property type="entry name" value="HTH_MARR_2"/>
    <property type="match status" value="1"/>
</dbReference>